<evidence type="ECO:0000313" key="3">
    <source>
        <dbReference type="Proteomes" id="UP000004810"/>
    </source>
</evidence>
<dbReference type="AlphaFoldDB" id="J9BIQ5"/>
<accession>J9BIQ5</accession>
<gene>
    <name evidence="2" type="ORF">WUBG_01802</name>
</gene>
<feature type="region of interest" description="Disordered" evidence="1">
    <location>
        <begin position="262"/>
        <end position="315"/>
    </location>
</feature>
<comment type="caution">
    <text evidence="2">The sequence shown here is derived from an EMBL/GenBank/DDBJ whole genome shotgun (WGS) entry which is preliminary data.</text>
</comment>
<reference evidence="3" key="1">
    <citation type="submission" date="2012-08" db="EMBL/GenBank/DDBJ databases">
        <title>The Genome Sequence of Wuchereria bancrofti.</title>
        <authorList>
            <person name="Nutman T.B."/>
            <person name="Fink D.L."/>
            <person name="Russ C."/>
            <person name="Young S."/>
            <person name="Zeng Q."/>
            <person name="Koehrsen M."/>
            <person name="Alvarado L."/>
            <person name="Berlin A."/>
            <person name="Chapman S.B."/>
            <person name="Chen Z."/>
            <person name="Freedman E."/>
            <person name="Gellesch M."/>
            <person name="Goldberg J."/>
            <person name="Griggs A."/>
            <person name="Gujja S."/>
            <person name="Heilman E.R."/>
            <person name="Heiman D."/>
            <person name="Hepburn T."/>
            <person name="Howarth C."/>
            <person name="Jen D."/>
            <person name="Larson L."/>
            <person name="Lewis B."/>
            <person name="Mehta T."/>
            <person name="Park D."/>
            <person name="Pearson M."/>
            <person name="Roberts A."/>
            <person name="Saif S."/>
            <person name="Shea T."/>
            <person name="Shenoy N."/>
            <person name="Sisk P."/>
            <person name="Stolte C."/>
            <person name="Sykes S."/>
            <person name="Walk T."/>
            <person name="White J."/>
            <person name="Yandava C."/>
            <person name="Haas B."/>
            <person name="Henn M.R."/>
            <person name="Nusbaum C."/>
            <person name="Birren B."/>
        </authorList>
    </citation>
    <scope>NUCLEOTIDE SEQUENCE [LARGE SCALE GENOMIC DNA]</scope>
    <source>
        <strain evidence="3">NA</strain>
    </source>
</reference>
<dbReference type="EMBL" id="ADBV01000437">
    <property type="protein sequence ID" value="EJW87285.1"/>
    <property type="molecule type" value="Genomic_DNA"/>
</dbReference>
<evidence type="ECO:0000313" key="2">
    <source>
        <dbReference type="EMBL" id="EJW87285.1"/>
    </source>
</evidence>
<dbReference type="Proteomes" id="UP000004810">
    <property type="component" value="Unassembled WGS sequence"/>
</dbReference>
<protein>
    <submittedName>
        <fullName evidence="2">Uncharacterized protein</fullName>
    </submittedName>
</protein>
<feature type="compositionally biased region" description="Polar residues" evidence="1">
    <location>
        <begin position="31"/>
        <end position="50"/>
    </location>
</feature>
<organism evidence="2 3">
    <name type="scientific">Wuchereria bancrofti</name>
    <dbReference type="NCBI Taxonomy" id="6293"/>
    <lineage>
        <taxon>Eukaryota</taxon>
        <taxon>Metazoa</taxon>
        <taxon>Ecdysozoa</taxon>
        <taxon>Nematoda</taxon>
        <taxon>Chromadorea</taxon>
        <taxon>Rhabditida</taxon>
        <taxon>Spirurina</taxon>
        <taxon>Spiruromorpha</taxon>
        <taxon>Filarioidea</taxon>
        <taxon>Onchocercidae</taxon>
        <taxon>Wuchereria</taxon>
    </lineage>
</organism>
<feature type="compositionally biased region" description="Polar residues" evidence="1">
    <location>
        <begin position="299"/>
        <end position="315"/>
    </location>
</feature>
<sequence>MANMTSTLDDQQERHYIGNLLCEEDVFGQTNGHTIETSGSGSVPSGNVLPSSGPIGPTPNRTFWPEPPPPYSPCSIGSPQWTSTGQSAGLMAPPPVAVPYGQTPTATAVTRTDFYQSSFGRHDEWDNVPSATMDAYMSTGMPYSSHRTVSVLKSLMAPNSTLDTMQQHHYQNMYRHHQQHLGNSPVDPRIFATPPPRVYSNVGESDLVHIDSYLPQHVPPKGIKKMTSSPMEDVSSSLFLPEATKGVVLPLSKSYRDAASKKEHVVSSSSLSSLVSSPPASIRHTSSVFSGGKDDDNQTSKSITSTHGTNNNQSIDETSVVLASCTVNDVYNEQNEGTVHLKNKVATKKGCDRMKKKADYEFQKITHKKNKGVKSNKNDQVITDEDGLASNQAVDASSRFDVLQSLGTQATNIVLRRVTRRSLSSVVVHHESPVDVAASKPKIGDVSLGVFFFCTVISIIKT</sequence>
<proteinExistence type="predicted"/>
<feature type="region of interest" description="Disordered" evidence="1">
    <location>
        <begin position="31"/>
        <end position="68"/>
    </location>
</feature>
<feature type="compositionally biased region" description="Low complexity" evidence="1">
    <location>
        <begin position="266"/>
        <end position="277"/>
    </location>
</feature>
<name>J9BIQ5_WUCBA</name>
<evidence type="ECO:0000256" key="1">
    <source>
        <dbReference type="SAM" id="MobiDB-lite"/>
    </source>
</evidence>